<dbReference type="RefSeq" id="WP_141149761.1">
    <property type="nucleotide sequence ID" value="NZ_VHLG01000010.1"/>
</dbReference>
<dbReference type="InterPro" id="IPR047057">
    <property type="entry name" value="MerR_fam"/>
</dbReference>
<dbReference type="OrthoDB" id="9803659at2"/>
<reference evidence="3 4" key="1">
    <citation type="submission" date="2019-06" db="EMBL/GenBank/DDBJ databases">
        <authorList>
            <person name="Li M."/>
        </authorList>
    </citation>
    <scope>NUCLEOTIDE SEQUENCE [LARGE SCALE GENOMIC DNA]</scope>
    <source>
        <strain evidence="3 4">BGMRC2036</strain>
    </source>
</reference>
<comment type="caution">
    <text evidence="3">The sequence shown here is derived from an EMBL/GenBank/DDBJ whole genome shotgun (WGS) entry which is preliminary data.</text>
</comment>
<dbReference type="GO" id="GO:0003677">
    <property type="term" value="F:DNA binding"/>
    <property type="evidence" value="ECO:0007669"/>
    <property type="project" value="UniProtKB-KW"/>
</dbReference>
<dbReference type="GO" id="GO:0003700">
    <property type="term" value="F:DNA-binding transcription factor activity"/>
    <property type="evidence" value="ECO:0007669"/>
    <property type="project" value="InterPro"/>
</dbReference>
<keyword evidence="4" id="KW-1185">Reference proteome</keyword>
<evidence type="ECO:0000313" key="4">
    <source>
        <dbReference type="Proteomes" id="UP000318801"/>
    </source>
</evidence>
<dbReference type="Proteomes" id="UP000318801">
    <property type="component" value="Unassembled WGS sequence"/>
</dbReference>
<dbReference type="PANTHER" id="PTHR30204">
    <property type="entry name" value="REDOX-CYCLING DRUG-SENSING TRANSCRIPTIONAL ACTIVATOR SOXR"/>
    <property type="match status" value="1"/>
</dbReference>
<dbReference type="EMBL" id="VHLG01000010">
    <property type="protein sequence ID" value="TPW29084.1"/>
    <property type="molecule type" value="Genomic_DNA"/>
</dbReference>
<dbReference type="Pfam" id="PF13411">
    <property type="entry name" value="MerR_1"/>
    <property type="match status" value="1"/>
</dbReference>
<evidence type="ECO:0000313" key="3">
    <source>
        <dbReference type="EMBL" id="TPW29084.1"/>
    </source>
</evidence>
<dbReference type="CDD" id="cd04776">
    <property type="entry name" value="HTH_GnyR"/>
    <property type="match status" value="1"/>
</dbReference>
<dbReference type="InterPro" id="IPR009061">
    <property type="entry name" value="DNA-bd_dom_put_sf"/>
</dbReference>
<dbReference type="SMART" id="SM00422">
    <property type="entry name" value="HTH_MERR"/>
    <property type="match status" value="1"/>
</dbReference>
<name>A0A506U7M4_9HYPH</name>
<protein>
    <submittedName>
        <fullName evidence="3">MerR family DNA-binding transcriptional regulator</fullName>
    </submittedName>
</protein>
<evidence type="ECO:0000259" key="2">
    <source>
        <dbReference type="PROSITE" id="PS50937"/>
    </source>
</evidence>
<sequence length="144" mass="16677">MIKRYVTKRFRVTDQFYTVTQLADELGLTARAVRFYEVKGLISPGRAGKTRIYTSRDRARLILILRGKRLGFSLQEIKEFLDLYEIDRTQKEQLTALQKAVQSRIALLEDQKIALDLTLSELKQVLNETEIRLSDRSAKDQLAS</sequence>
<dbReference type="Gene3D" id="1.10.1660.10">
    <property type="match status" value="1"/>
</dbReference>
<dbReference type="SUPFAM" id="SSF46955">
    <property type="entry name" value="Putative DNA-binding domain"/>
    <property type="match status" value="1"/>
</dbReference>
<accession>A0A506U7M4</accession>
<feature type="domain" description="HTH merR-type" evidence="2">
    <location>
        <begin position="16"/>
        <end position="83"/>
    </location>
</feature>
<dbReference type="InterPro" id="IPR000551">
    <property type="entry name" value="MerR-type_HTH_dom"/>
</dbReference>
<proteinExistence type="predicted"/>
<dbReference type="PROSITE" id="PS50937">
    <property type="entry name" value="HTH_MERR_2"/>
    <property type="match status" value="1"/>
</dbReference>
<evidence type="ECO:0000256" key="1">
    <source>
        <dbReference type="ARBA" id="ARBA00023125"/>
    </source>
</evidence>
<dbReference type="AlphaFoldDB" id="A0A506U7M4"/>
<dbReference type="PANTHER" id="PTHR30204:SF58">
    <property type="entry name" value="HTH-TYPE TRANSCRIPTIONAL REGULATOR YFMP"/>
    <property type="match status" value="1"/>
</dbReference>
<keyword evidence="1 3" id="KW-0238">DNA-binding</keyword>
<organism evidence="3 4">
    <name type="scientific">Martelella alba</name>
    <dbReference type="NCBI Taxonomy" id="2590451"/>
    <lineage>
        <taxon>Bacteria</taxon>
        <taxon>Pseudomonadati</taxon>
        <taxon>Pseudomonadota</taxon>
        <taxon>Alphaproteobacteria</taxon>
        <taxon>Hyphomicrobiales</taxon>
        <taxon>Aurantimonadaceae</taxon>
        <taxon>Martelella</taxon>
    </lineage>
</organism>
<gene>
    <name evidence="3" type="ORF">FJU08_14605</name>
</gene>